<keyword evidence="5" id="KW-0816">Tricarboxylic acid cycle</keyword>
<evidence type="ECO:0000313" key="9">
    <source>
        <dbReference type="EMBL" id="MCE7508558.1"/>
    </source>
</evidence>
<keyword evidence="5" id="KW-0813">Transport</keyword>
<evidence type="ECO:0000256" key="8">
    <source>
        <dbReference type="SAM" id="Phobius"/>
    </source>
</evidence>
<dbReference type="GO" id="GO:0006099">
    <property type="term" value="P:tricarboxylic acid cycle"/>
    <property type="evidence" value="ECO:0007669"/>
    <property type="project" value="UniProtKB-UniRule"/>
</dbReference>
<dbReference type="KEGG" id="axe:P40_12985"/>
<evidence type="ECO:0000256" key="3">
    <source>
        <dbReference type="ARBA" id="ARBA00022692"/>
    </source>
</evidence>
<keyword evidence="5 8" id="KW-0472">Membrane</keyword>
<evidence type="ECO:0000256" key="1">
    <source>
        <dbReference type="ARBA" id="ARBA00004050"/>
    </source>
</evidence>
<keyword evidence="7" id="KW-0408">Iron</keyword>
<accession>A0A9Q3ZCC0</accession>
<keyword evidence="5" id="KW-0249">Electron transport</keyword>
<comment type="pathway">
    <text evidence="5">Carbohydrate metabolism; tricarboxylic acid cycle.</text>
</comment>
<evidence type="ECO:0000256" key="6">
    <source>
        <dbReference type="PIRSR" id="PIRSR000169-1"/>
    </source>
</evidence>
<feature type="binding site" evidence="6">
    <location>
        <position position="86"/>
    </location>
    <ligand>
        <name>a ubiquinone</name>
        <dbReference type="ChEBI" id="CHEBI:16389"/>
    </ligand>
</feature>
<dbReference type="RefSeq" id="WP_022994652.1">
    <property type="nucleotide sequence ID" value="NZ_CBDDTQ010000005.1"/>
</dbReference>
<comment type="function">
    <text evidence="1 5">Membrane-anchoring subunit of succinate dehydrogenase (SDH).</text>
</comment>
<dbReference type="AlphaFoldDB" id="A0A9Q3ZCC0"/>
<dbReference type="GeneID" id="94687213"/>
<organism evidence="9 10">
    <name type="scientific">Alloalcanivorax xenomutans</name>
    <dbReference type="NCBI Taxonomy" id="1094342"/>
    <lineage>
        <taxon>Bacteria</taxon>
        <taxon>Pseudomonadati</taxon>
        <taxon>Pseudomonadota</taxon>
        <taxon>Gammaproteobacteria</taxon>
        <taxon>Oceanospirillales</taxon>
        <taxon>Alcanivoracaceae</taxon>
        <taxon>Alloalcanivorax</taxon>
    </lineage>
</organism>
<dbReference type="Proteomes" id="UP001107961">
    <property type="component" value="Unassembled WGS sequence"/>
</dbReference>
<comment type="cofactor">
    <cofactor evidence="7">
        <name>heme</name>
        <dbReference type="ChEBI" id="CHEBI:30413"/>
    </cofactor>
    <text evidence="7">The heme is bound between the two transmembrane subunits.</text>
</comment>
<feature type="transmembrane region" description="Helical" evidence="8">
    <location>
        <begin position="62"/>
        <end position="82"/>
    </location>
</feature>
<proteinExistence type="predicted"/>
<keyword evidence="10" id="KW-1185">Reference proteome</keyword>
<dbReference type="PANTHER" id="PTHR38689">
    <property type="entry name" value="SUCCINATE DEHYDROGENASE HYDROPHOBIC MEMBRANE ANCHOR SUBUNIT"/>
    <property type="match status" value="1"/>
</dbReference>
<dbReference type="NCBIfam" id="TIGR02968">
    <property type="entry name" value="succ_dehyd_anc"/>
    <property type="match status" value="1"/>
</dbReference>
<comment type="subcellular location">
    <subcellularLocation>
        <location evidence="5">Cell inner membrane</location>
        <topology evidence="5">Multi-pass membrane protein</topology>
    </subcellularLocation>
    <subcellularLocation>
        <location evidence="2">Membrane</location>
        <topology evidence="2">Multi-pass membrane protein</topology>
    </subcellularLocation>
</comment>
<sequence length="126" mass="13694">MVTRVTSVTSLGRNGLYDWLIQRVSAVVIGVYFIGMLAYLIAQPNLDYGTWKAFIGSVPMQIATTLLVLSVAAHTWVGLWGVTTDYLTSLTFGKSATGVRLVVQMVIALLLLVYVLWGLVTIWGGA</sequence>
<dbReference type="SUPFAM" id="SSF81343">
    <property type="entry name" value="Fumarate reductase respiratory complex transmembrane subunits"/>
    <property type="match status" value="1"/>
</dbReference>
<dbReference type="GO" id="GO:0005886">
    <property type="term" value="C:plasma membrane"/>
    <property type="evidence" value="ECO:0007669"/>
    <property type="project" value="UniProtKB-SubCell"/>
</dbReference>
<comment type="caution">
    <text evidence="9">The sequence shown here is derived from an EMBL/GenBank/DDBJ whole genome shotgun (WGS) entry which is preliminary data.</text>
</comment>
<feature type="binding site" description="axial binding residue" evidence="7">
    <location>
        <position position="74"/>
    </location>
    <ligand>
        <name>heme</name>
        <dbReference type="ChEBI" id="CHEBI:30413"/>
        <note>ligand shared with second transmembrane subunit</note>
    </ligand>
    <ligandPart>
        <name>Fe</name>
        <dbReference type="ChEBI" id="CHEBI:18248"/>
    </ligandPart>
</feature>
<reference evidence="9" key="1">
    <citation type="submission" date="2022-01" db="EMBL/GenBank/DDBJ databases">
        <authorList>
            <person name="Karlyshev A.V."/>
            <person name="Jaspars M."/>
        </authorList>
    </citation>
    <scope>NUCLEOTIDE SEQUENCE</scope>
    <source>
        <strain evidence="9">AGSA3-2</strain>
    </source>
</reference>
<dbReference type="CDD" id="cd03494">
    <property type="entry name" value="SQR_TypeC_SdhD"/>
    <property type="match status" value="1"/>
</dbReference>
<keyword evidence="5" id="KW-1003">Cell membrane</keyword>
<keyword evidence="4 8" id="KW-1133">Transmembrane helix</keyword>
<dbReference type="Gene3D" id="1.20.1300.10">
    <property type="entry name" value="Fumarate reductase/succinate dehydrogenase, transmembrane subunit"/>
    <property type="match status" value="1"/>
</dbReference>
<evidence type="ECO:0000256" key="4">
    <source>
        <dbReference type="ARBA" id="ARBA00022989"/>
    </source>
</evidence>
<keyword evidence="5" id="KW-0997">Cell inner membrane</keyword>
<dbReference type="InterPro" id="IPR034804">
    <property type="entry name" value="SQR/QFR_C/D"/>
</dbReference>
<keyword evidence="3 8" id="KW-0812">Transmembrane</keyword>
<evidence type="ECO:0000256" key="5">
    <source>
        <dbReference type="PIRNR" id="PIRNR000169"/>
    </source>
</evidence>
<protein>
    <recommendedName>
        <fullName evidence="5">Succinate dehydrogenase hydrophobic membrane anchor subunit</fullName>
    </recommendedName>
</protein>
<gene>
    <name evidence="9" type="primary">sdhD</name>
    <name evidence="9" type="ORF">LZG35_07890</name>
</gene>
<dbReference type="EMBL" id="JAJVKT010000007">
    <property type="protein sequence ID" value="MCE7508558.1"/>
    <property type="molecule type" value="Genomic_DNA"/>
</dbReference>
<keyword evidence="7" id="KW-0479">Metal-binding</keyword>
<dbReference type="PANTHER" id="PTHR38689:SF1">
    <property type="entry name" value="SUCCINATE DEHYDROGENASE HYDROPHOBIC MEMBRANE ANCHOR SUBUNIT"/>
    <property type="match status" value="1"/>
</dbReference>
<dbReference type="GO" id="GO:0009055">
    <property type="term" value="F:electron transfer activity"/>
    <property type="evidence" value="ECO:0007669"/>
    <property type="project" value="TreeGrafter"/>
</dbReference>
<evidence type="ECO:0000256" key="2">
    <source>
        <dbReference type="ARBA" id="ARBA00004141"/>
    </source>
</evidence>
<dbReference type="PIRSF" id="PIRSF000169">
    <property type="entry name" value="SDH_D"/>
    <property type="match status" value="1"/>
</dbReference>
<dbReference type="InterPro" id="IPR014312">
    <property type="entry name" value="Succ_DH_anchor"/>
</dbReference>
<feature type="transmembrane region" description="Helical" evidence="8">
    <location>
        <begin position="20"/>
        <end position="41"/>
    </location>
</feature>
<dbReference type="GO" id="GO:0020037">
    <property type="term" value="F:heme binding"/>
    <property type="evidence" value="ECO:0007669"/>
    <property type="project" value="InterPro"/>
</dbReference>
<feature type="transmembrane region" description="Helical" evidence="8">
    <location>
        <begin position="102"/>
        <end position="123"/>
    </location>
</feature>
<keyword evidence="7" id="KW-0349">Heme</keyword>
<evidence type="ECO:0000256" key="7">
    <source>
        <dbReference type="PIRSR" id="PIRSR000169-2"/>
    </source>
</evidence>
<name>A0A9Q3ZCC0_9GAMM</name>
<evidence type="ECO:0000313" key="10">
    <source>
        <dbReference type="Proteomes" id="UP001107961"/>
    </source>
</evidence>
<dbReference type="GO" id="GO:0017004">
    <property type="term" value="P:cytochrome complex assembly"/>
    <property type="evidence" value="ECO:0007669"/>
    <property type="project" value="TreeGrafter"/>
</dbReference>
<dbReference type="GO" id="GO:0046872">
    <property type="term" value="F:metal ion binding"/>
    <property type="evidence" value="ECO:0007669"/>
    <property type="project" value="UniProtKB-KW"/>
</dbReference>